<dbReference type="KEGG" id="mrob:HH214_15545"/>
<evidence type="ECO:0000313" key="2">
    <source>
        <dbReference type="Proteomes" id="UP000503278"/>
    </source>
</evidence>
<dbReference type="Proteomes" id="UP000503278">
    <property type="component" value="Chromosome"/>
</dbReference>
<gene>
    <name evidence="1" type="ORF">HH214_15545</name>
</gene>
<organism evidence="1 2">
    <name type="scientific">Mucilaginibacter robiniae</name>
    <dbReference type="NCBI Taxonomy" id="2728022"/>
    <lineage>
        <taxon>Bacteria</taxon>
        <taxon>Pseudomonadati</taxon>
        <taxon>Bacteroidota</taxon>
        <taxon>Sphingobacteriia</taxon>
        <taxon>Sphingobacteriales</taxon>
        <taxon>Sphingobacteriaceae</taxon>
        <taxon>Mucilaginibacter</taxon>
    </lineage>
</organism>
<sequence length="73" mass="8245">MSATDLIKKEFKGKSYEIKSITSSKIEIEIPGGLDFTKTSEAIFNTVIHLKPELGLKELKIVVKQINLREIKI</sequence>
<name>A0A7L5E8I0_9SPHI</name>
<reference evidence="1 2" key="1">
    <citation type="submission" date="2020-04" db="EMBL/GenBank/DDBJ databases">
        <title>Genome sequencing of novel species.</title>
        <authorList>
            <person name="Heo J."/>
            <person name="Kim S.-J."/>
            <person name="Kim J.-S."/>
            <person name="Hong S.-B."/>
            <person name="Kwon S.-W."/>
        </authorList>
    </citation>
    <scope>NUCLEOTIDE SEQUENCE [LARGE SCALE GENOMIC DNA]</scope>
    <source>
        <strain evidence="1 2">F39-2</strain>
    </source>
</reference>
<protein>
    <submittedName>
        <fullName evidence="1">Uncharacterized protein</fullName>
    </submittedName>
</protein>
<dbReference type="EMBL" id="CP051682">
    <property type="protein sequence ID" value="QJD97183.1"/>
    <property type="molecule type" value="Genomic_DNA"/>
</dbReference>
<evidence type="ECO:0000313" key="1">
    <source>
        <dbReference type="EMBL" id="QJD97183.1"/>
    </source>
</evidence>
<keyword evidence="2" id="KW-1185">Reference proteome</keyword>
<dbReference type="RefSeq" id="WP_169609135.1">
    <property type="nucleotide sequence ID" value="NZ_CP051682.1"/>
</dbReference>
<proteinExistence type="predicted"/>
<dbReference type="AlphaFoldDB" id="A0A7L5E8I0"/>
<accession>A0A7L5E8I0</accession>